<dbReference type="PROSITE" id="PS00107">
    <property type="entry name" value="PROTEIN_KINASE_ATP"/>
    <property type="match status" value="1"/>
</dbReference>
<accession>A0A8C5CGJ0</accession>
<dbReference type="SMART" id="SM00220">
    <property type="entry name" value="S_TKc"/>
    <property type="match status" value="1"/>
</dbReference>
<dbReference type="PANTHER" id="PTHR24054">
    <property type="entry name" value="CASEIN KINASE II SUBUNIT ALPHA"/>
    <property type="match status" value="1"/>
</dbReference>
<dbReference type="GO" id="GO:0005634">
    <property type="term" value="C:nucleus"/>
    <property type="evidence" value="ECO:0007669"/>
    <property type="project" value="TreeGrafter"/>
</dbReference>
<evidence type="ECO:0000256" key="8">
    <source>
        <dbReference type="RuleBase" id="RU000304"/>
    </source>
</evidence>
<dbReference type="InterPro" id="IPR011009">
    <property type="entry name" value="Kinase-like_dom_sf"/>
</dbReference>
<evidence type="ECO:0000256" key="7">
    <source>
        <dbReference type="PROSITE-ProRule" id="PRU10141"/>
    </source>
</evidence>
<dbReference type="GO" id="GO:0005829">
    <property type="term" value="C:cytosol"/>
    <property type="evidence" value="ECO:0007669"/>
    <property type="project" value="TreeGrafter"/>
</dbReference>
<dbReference type="GO" id="GO:0005956">
    <property type="term" value="C:protein kinase CK2 complex"/>
    <property type="evidence" value="ECO:0007669"/>
    <property type="project" value="TreeGrafter"/>
</dbReference>
<dbReference type="EC" id="2.7.11.1" evidence="1"/>
<dbReference type="GO" id="GO:0005524">
    <property type="term" value="F:ATP binding"/>
    <property type="evidence" value="ECO:0007669"/>
    <property type="project" value="UniProtKB-UniRule"/>
</dbReference>
<keyword evidence="11" id="KW-1185">Reference proteome</keyword>
<evidence type="ECO:0000256" key="2">
    <source>
        <dbReference type="ARBA" id="ARBA00022527"/>
    </source>
</evidence>
<name>A0A8C5CGJ0_GADMO</name>
<dbReference type="InterPro" id="IPR008271">
    <property type="entry name" value="Ser/Thr_kinase_AS"/>
</dbReference>
<reference evidence="10" key="3">
    <citation type="submission" date="2025-09" db="UniProtKB">
        <authorList>
            <consortium name="Ensembl"/>
        </authorList>
    </citation>
    <scope>IDENTIFICATION</scope>
</reference>
<dbReference type="Gene3D" id="3.30.200.20">
    <property type="entry name" value="Phosphorylase Kinase, domain 1"/>
    <property type="match status" value="1"/>
</dbReference>
<feature type="binding site" evidence="7">
    <location>
        <position position="68"/>
    </location>
    <ligand>
        <name>ATP</name>
        <dbReference type="ChEBI" id="CHEBI:30616"/>
    </ligand>
</feature>
<dbReference type="PROSITE" id="PS00108">
    <property type="entry name" value="PROTEIN_KINASE_ST"/>
    <property type="match status" value="1"/>
</dbReference>
<keyword evidence="2 8" id="KW-0723">Serine/threonine-protein kinase</keyword>
<dbReference type="InterPro" id="IPR017441">
    <property type="entry name" value="Protein_kinase_ATP_BS"/>
</dbReference>
<organism evidence="10 11">
    <name type="scientific">Gadus morhua</name>
    <name type="common">Atlantic cod</name>
    <dbReference type="NCBI Taxonomy" id="8049"/>
    <lineage>
        <taxon>Eukaryota</taxon>
        <taxon>Metazoa</taxon>
        <taxon>Chordata</taxon>
        <taxon>Craniata</taxon>
        <taxon>Vertebrata</taxon>
        <taxon>Euteleostomi</taxon>
        <taxon>Actinopterygii</taxon>
        <taxon>Neopterygii</taxon>
        <taxon>Teleostei</taxon>
        <taxon>Neoteleostei</taxon>
        <taxon>Acanthomorphata</taxon>
        <taxon>Zeiogadaria</taxon>
        <taxon>Gadariae</taxon>
        <taxon>Gadiformes</taxon>
        <taxon>Gadoidei</taxon>
        <taxon>Gadidae</taxon>
        <taxon>Gadus</taxon>
    </lineage>
</organism>
<dbReference type="PROSITE" id="PS50011">
    <property type="entry name" value="PROTEIN_KINASE_DOM"/>
    <property type="match status" value="1"/>
</dbReference>
<dbReference type="GO" id="GO:0051726">
    <property type="term" value="P:regulation of cell cycle"/>
    <property type="evidence" value="ECO:0007669"/>
    <property type="project" value="TreeGrafter"/>
</dbReference>
<dbReference type="PANTHER" id="PTHR24054:SF16">
    <property type="entry name" value="CASEIN KINASE II SUBUNIT ALPHA-RELATED"/>
    <property type="match status" value="1"/>
</dbReference>
<reference evidence="10" key="2">
    <citation type="submission" date="2025-08" db="UniProtKB">
        <authorList>
            <consortium name="Ensembl"/>
        </authorList>
    </citation>
    <scope>IDENTIFICATION</scope>
</reference>
<comment type="similarity">
    <text evidence="8">Belongs to the protein kinase superfamily.</text>
</comment>
<dbReference type="GO" id="GO:0004674">
    <property type="term" value="F:protein serine/threonine kinase activity"/>
    <property type="evidence" value="ECO:0007669"/>
    <property type="project" value="UniProtKB-KW"/>
</dbReference>
<dbReference type="Ensembl" id="ENSGMOT00000066046.1">
    <property type="protein sequence ID" value="ENSGMOP00000061204.1"/>
    <property type="gene ID" value="ENSGMOG00000017328.2"/>
</dbReference>
<keyword evidence="3" id="KW-0808">Transferase</keyword>
<evidence type="ECO:0000259" key="9">
    <source>
        <dbReference type="PROSITE" id="PS50011"/>
    </source>
</evidence>
<keyword evidence="5" id="KW-0418">Kinase</keyword>
<protein>
    <recommendedName>
        <fullName evidence="1">non-specific serine/threonine protein kinase</fullName>
        <ecNumber evidence="1">2.7.11.1</ecNumber>
    </recommendedName>
</protein>
<evidence type="ECO:0000256" key="3">
    <source>
        <dbReference type="ARBA" id="ARBA00022679"/>
    </source>
</evidence>
<evidence type="ECO:0000313" key="11">
    <source>
        <dbReference type="Proteomes" id="UP000694546"/>
    </source>
</evidence>
<gene>
    <name evidence="10" type="primary">LOC115542434</name>
</gene>
<evidence type="ECO:0000256" key="1">
    <source>
        <dbReference type="ARBA" id="ARBA00012513"/>
    </source>
</evidence>
<dbReference type="CDD" id="cd14132">
    <property type="entry name" value="STKc_CK2_alpha"/>
    <property type="match status" value="1"/>
</dbReference>
<sequence>MSGPVPSRARVYTEVNTHRPREYWDYESHVVEWGNQDDFQLVRKLGRGKYSEVFEAVNITNNEKVVVKILKPVKKKKIKREIKILENLRGGPNIISLIDIVKDPVSRTPALVFEHVNNTDFKQLYQTLTDYDIRFYMYEILKALDYCHSMGIMHRDVKPHNVMIDHEHRKMYDYSLDMWSLGCMLASMIFRKEPFFHGHDNYDQLVRIAKVLGTEDLYDYIDKYNIELEPRFNDILGRHSRKRWERFVHSENQHLVSPEALDFLDKLLRYDHQARLTAREAMDHPYFFPIVKDQARMAGSANLPGGIPAVSTANMMTGISALPASTAMGPLSGSPVLSAANNSLSAAVPAAAAAPQ</sequence>
<feature type="domain" description="Protein kinase" evidence="9">
    <location>
        <begin position="39"/>
        <end position="287"/>
    </location>
</feature>
<keyword evidence="6 7" id="KW-0067">ATP-binding</keyword>
<evidence type="ECO:0000313" key="10">
    <source>
        <dbReference type="Ensembl" id="ENSGMOP00000061204.1"/>
    </source>
</evidence>
<dbReference type="SUPFAM" id="SSF56112">
    <property type="entry name" value="Protein kinase-like (PK-like)"/>
    <property type="match status" value="1"/>
</dbReference>
<dbReference type="Gene3D" id="1.10.510.10">
    <property type="entry name" value="Transferase(Phosphotransferase) domain 1"/>
    <property type="match status" value="2"/>
</dbReference>
<dbReference type="AlphaFoldDB" id="A0A8C5CGJ0"/>
<dbReference type="Pfam" id="PF00069">
    <property type="entry name" value="Pkinase"/>
    <property type="match status" value="1"/>
</dbReference>
<keyword evidence="4 7" id="KW-0547">Nucleotide-binding</keyword>
<dbReference type="InterPro" id="IPR045216">
    <property type="entry name" value="CK2_alpha"/>
</dbReference>
<evidence type="ECO:0000256" key="5">
    <source>
        <dbReference type="ARBA" id="ARBA00022777"/>
    </source>
</evidence>
<dbReference type="GeneTree" id="ENSGT00390000004215"/>
<proteinExistence type="inferred from homology"/>
<reference evidence="10" key="1">
    <citation type="submission" date="2019-07" db="EMBL/GenBank/DDBJ databases">
        <authorList>
            <consortium name="Wellcome Sanger Institute Data Sharing"/>
        </authorList>
    </citation>
    <scope>NUCLEOTIDE SEQUENCE [LARGE SCALE GENOMIC DNA]</scope>
</reference>
<evidence type="ECO:0000256" key="6">
    <source>
        <dbReference type="ARBA" id="ARBA00022840"/>
    </source>
</evidence>
<dbReference type="InterPro" id="IPR000719">
    <property type="entry name" value="Prot_kinase_dom"/>
</dbReference>
<dbReference type="Proteomes" id="UP000694546">
    <property type="component" value="Chromosome 1"/>
</dbReference>
<evidence type="ECO:0000256" key="4">
    <source>
        <dbReference type="ARBA" id="ARBA00022741"/>
    </source>
</evidence>